<accession>A0AAV0YAH3</accession>
<evidence type="ECO:0000256" key="4">
    <source>
        <dbReference type="ARBA" id="ARBA00023004"/>
    </source>
</evidence>
<evidence type="ECO:0000256" key="3">
    <source>
        <dbReference type="ARBA" id="ARBA00023002"/>
    </source>
</evidence>
<dbReference type="SUPFAM" id="SSF48113">
    <property type="entry name" value="Heme-dependent peroxidases"/>
    <property type="match status" value="1"/>
</dbReference>
<name>A0AAV0YAH3_9HEMI</name>
<dbReference type="InterPro" id="IPR050783">
    <property type="entry name" value="Oxylipin_biosynth_metab"/>
</dbReference>
<sequence>MIGMKLERDEILSTSPLFFVLSTLWVCEHNQVCDKLSWKSKLWTDEKLYTTARKIVTGQMMTIMMNEILNVELRPEVYHHRMENICGSNTPVELYILTMAICLYQVIKENIAEVLQVISNHDFQNYYNYRS</sequence>
<dbReference type="InterPro" id="IPR010255">
    <property type="entry name" value="Haem_peroxidase_sf"/>
</dbReference>
<organism evidence="5 6">
    <name type="scientific">Macrosiphum euphorbiae</name>
    <name type="common">potato aphid</name>
    <dbReference type="NCBI Taxonomy" id="13131"/>
    <lineage>
        <taxon>Eukaryota</taxon>
        <taxon>Metazoa</taxon>
        <taxon>Ecdysozoa</taxon>
        <taxon>Arthropoda</taxon>
        <taxon>Hexapoda</taxon>
        <taxon>Insecta</taxon>
        <taxon>Pterygota</taxon>
        <taxon>Neoptera</taxon>
        <taxon>Paraneoptera</taxon>
        <taxon>Hemiptera</taxon>
        <taxon>Sternorrhyncha</taxon>
        <taxon>Aphidomorpha</taxon>
        <taxon>Aphidoidea</taxon>
        <taxon>Aphididae</taxon>
        <taxon>Macrosiphini</taxon>
        <taxon>Macrosiphum</taxon>
    </lineage>
</organism>
<protein>
    <submittedName>
        <fullName evidence="5">Uncharacterized protein</fullName>
    </submittedName>
</protein>
<dbReference type="GO" id="GO:0046872">
    <property type="term" value="F:metal ion binding"/>
    <property type="evidence" value="ECO:0007669"/>
    <property type="project" value="UniProtKB-KW"/>
</dbReference>
<dbReference type="InterPro" id="IPR019791">
    <property type="entry name" value="Haem_peroxidase_animal"/>
</dbReference>
<keyword evidence="2" id="KW-0223">Dioxygenase</keyword>
<dbReference type="GO" id="GO:0004601">
    <property type="term" value="F:peroxidase activity"/>
    <property type="evidence" value="ECO:0007669"/>
    <property type="project" value="InterPro"/>
</dbReference>
<comment type="caution">
    <text evidence="5">The sequence shown here is derived from an EMBL/GenBank/DDBJ whole genome shotgun (WGS) entry which is preliminary data.</text>
</comment>
<proteinExistence type="predicted"/>
<dbReference type="Proteomes" id="UP001160148">
    <property type="component" value="Unassembled WGS sequence"/>
</dbReference>
<keyword evidence="6" id="KW-1185">Reference proteome</keyword>
<evidence type="ECO:0000256" key="2">
    <source>
        <dbReference type="ARBA" id="ARBA00022964"/>
    </source>
</evidence>
<keyword evidence="3" id="KW-0560">Oxidoreductase</keyword>
<dbReference type="GO" id="GO:0006979">
    <property type="term" value="P:response to oxidative stress"/>
    <property type="evidence" value="ECO:0007669"/>
    <property type="project" value="InterPro"/>
</dbReference>
<keyword evidence="4" id="KW-0408">Iron</keyword>
<evidence type="ECO:0000313" key="6">
    <source>
        <dbReference type="Proteomes" id="UP001160148"/>
    </source>
</evidence>
<dbReference type="Gene3D" id="1.10.640.10">
    <property type="entry name" value="Haem peroxidase domain superfamily, animal type"/>
    <property type="match status" value="1"/>
</dbReference>
<dbReference type="GO" id="GO:0020037">
    <property type="term" value="F:heme binding"/>
    <property type="evidence" value="ECO:0007669"/>
    <property type="project" value="InterPro"/>
</dbReference>
<dbReference type="EMBL" id="CARXXK010001461">
    <property type="protein sequence ID" value="CAI6376271.1"/>
    <property type="molecule type" value="Genomic_DNA"/>
</dbReference>
<keyword evidence="1" id="KW-0479">Metal-binding</keyword>
<dbReference type="PROSITE" id="PS50292">
    <property type="entry name" value="PEROXIDASE_3"/>
    <property type="match status" value="1"/>
</dbReference>
<dbReference type="GO" id="GO:0004666">
    <property type="term" value="F:prostaglandin-endoperoxide synthase activity"/>
    <property type="evidence" value="ECO:0007669"/>
    <property type="project" value="TreeGrafter"/>
</dbReference>
<dbReference type="AlphaFoldDB" id="A0AAV0YAH3"/>
<dbReference type="PANTHER" id="PTHR11903:SF39">
    <property type="entry name" value="PROSTAGLANDIN G_H SYNTHASE 2-LIKE"/>
    <property type="match status" value="1"/>
</dbReference>
<dbReference type="InterPro" id="IPR037120">
    <property type="entry name" value="Haem_peroxidase_sf_animal"/>
</dbReference>
<dbReference type="PRINTS" id="PR00457">
    <property type="entry name" value="ANPEROXIDASE"/>
</dbReference>
<evidence type="ECO:0000256" key="1">
    <source>
        <dbReference type="ARBA" id="ARBA00022723"/>
    </source>
</evidence>
<evidence type="ECO:0000313" key="5">
    <source>
        <dbReference type="EMBL" id="CAI6376271.1"/>
    </source>
</evidence>
<dbReference type="GO" id="GO:0016702">
    <property type="term" value="F:oxidoreductase activity, acting on single donors with incorporation of molecular oxygen, incorporation of two atoms of oxygen"/>
    <property type="evidence" value="ECO:0007669"/>
    <property type="project" value="TreeGrafter"/>
</dbReference>
<dbReference type="GO" id="GO:0005737">
    <property type="term" value="C:cytoplasm"/>
    <property type="evidence" value="ECO:0007669"/>
    <property type="project" value="TreeGrafter"/>
</dbReference>
<dbReference type="GO" id="GO:0019371">
    <property type="term" value="P:cyclooxygenase pathway"/>
    <property type="evidence" value="ECO:0007669"/>
    <property type="project" value="TreeGrafter"/>
</dbReference>
<dbReference type="PANTHER" id="PTHR11903">
    <property type="entry name" value="PROSTAGLANDIN G/H SYNTHASE"/>
    <property type="match status" value="1"/>
</dbReference>
<gene>
    <name evidence="5" type="ORF">MEUPH1_LOCUS29660</name>
</gene>
<dbReference type="Pfam" id="PF03098">
    <property type="entry name" value="An_peroxidase"/>
    <property type="match status" value="1"/>
</dbReference>
<reference evidence="5 6" key="1">
    <citation type="submission" date="2023-01" db="EMBL/GenBank/DDBJ databases">
        <authorList>
            <person name="Whitehead M."/>
        </authorList>
    </citation>
    <scope>NUCLEOTIDE SEQUENCE [LARGE SCALE GENOMIC DNA]</scope>
</reference>
<dbReference type="GO" id="GO:0043005">
    <property type="term" value="C:neuron projection"/>
    <property type="evidence" value="ECO:0007669"/>
    <property type="project" value="TreeGrafter"/>
</dbReference>